<sequence length="386" mass="46140">MESISRAIYPAFSLEISDNMINLLNKINFQFIWKDKCHYIRKADMIKSIEEGGLNVIDFSVMNGVLKLKWLKSFMGGIDFLLRCDYDVYKLPVKLSDFHQQVLLYWKLMFKHNFTPHNTPLWNSRYILSNRKSFIWAVSHLMDNFGNLLYYSDFCDKFSFKCPIREYNRVIKAIPAPLKTMIQQFVIYSNSQSEMRSLCIEGINLNSKQFTNKFIRNILAKHEKIRKRYLSYPILPKAKEVTLKILNDIYPSNSFLHERFNWENNSCEFFEKDIETVEHIFFQCELVKEFWLSFQNWIQSKDILMHPLNMTSIKVVFINDKNIEFLINNLIVLGKHFIHRCKYLRVKPHFTGWKNDLKLFAKSLQWMMDRNALKLLSALDSYMLLD</sequence>
<feature type="domain" description="Reverse transcriptase zinc-binding" evidence="1">
    <location>
        <begin position="231"/>
        <end position="291"/>
    </location>
</feature>
<reference evidence="2" key="1">
    <citation type="submission" date="2023-08" db="EMBL/GenBank/DDBJ databases">
        <title>Pelteobagrus vachellii genome.</title>
        <authorList>
            <person name="Liu H."/>
        </authorList>
    </citation>
    <scope>NUCLEOTIDE SEQUENCE</scope>
    <source>
        <strain evidence="2">PRFRI_2022a</strain>
        <tissue evidence="2">Muscle</tissue>
    </source>
</reference>
<evidence type="ECO:0000313" key="3">
    <source>
        <dbReference type="Proteomes" id="UP001187315"/>
    </source>
</evidence>
<accession>A0AA88SUB3</accession>
<dbReference type="AlphaFoldDB" id="A0AA88SUB3"/>
<gene>
    <name evidence="2" type="ORF">Q7C36_010678</name>
</gene>
<protein>
    <recommendedName>
        <fullName evidence="1">Reverse transcriptase zinc-binding domain-containing protein</fullName>
    </recommendedName>
</protein>
<dbReference type="EMBL" id="JAVHJS010000010">
    <property type="protein sequence ID" value="KAK2845824.1"/>
    <property type="molecule type" value="Genomic_DNA"/>
</dbReference>
<comment type="caution">
    <text evidence="2">The sequence shown here is derived from an EMBL/GenBank/DDBJ whole genome shotgun (WGS) entry which is preliminary data.</text>
</comment>
<keyword evidence="3" id="KW-1185">Reference proteome</keyword>
<dbReference type="Proteomes" id="UP001187315">
    <property type="component" value="Unassembled WGS sequence"/>
</dbReference>
<dbReference type="Pfam" id="PF13966">
    <property type="entry name" value="zf-RVT"/>
    <property type="match status" value="1"/>
</dbReference>
<proteinExistence type="predicted"/>
<name>A0AA88SUB3_TACVA</name>
<organism evidence="2 3">
    <name type="scientific">Tachysurus vachellii</name>
    <name type="common">Darkbarbel catfish</name>
    <name type="synonym">Pelteobagrus vachellii</name>
    <dbReference type="NCBI Taxonomy" id="175792"/>
    <lineage>
        <taxon>Eukaryota</taxon>
        <taxon>Metazoa</taxon>
        <taxon>Chordata</taxon>
        <taxon>Craniata</taxon>
        <taxon>Vertebrata</taxon>
        <taxon>Euteleostomi</taxon>
        <taxon>Actinopterygii</taxon>
        <taxon>Neopterygii</taxon>
        <taxon>Teleostei</taxon>
        <taxon>Ostariophysi</taxon>
        <taxon>Siluriformes</taxon>
        <taxon>Bagridae</taxon>
        <taxon>Tachysurus</taxon>
    </lineage>
</organism>
<evidence type="ECO:0000313" key="2">
    <source>
        <dbReference type="EMBL" id="KAK2845824.1"/>
    </source>
</evidence>
<evidence type="ECO:0000259" key="1">
    <source>
        <dbReference type="Pfam" id="PF13966"/>
    </source>
</evidence>
<dbReference type="InterPro" id="IPR026960">
    <property type="entry name" value="RVT-Znf"/>
</dbReference>